<evidence type="ECO:0000256" key="4">
    <source>
        <dbReference type="ARBA" id="ARBA00022723"/>
    </source>
</evidence>
<reference evidence="10 11" key="1">
    <citation type="journal article" date="2010" name="J. Bacteriol.">
        <title>Genome sequence of the milbemycin-producing bacterium Streptomyces bingchenggensis.</title>
        <authorList>
            <person name="Wang X.J."/>
            <person name="Yan Y.J."/>
            <person name="Zhang B."/>
            <person name="An J."/>
            <person name="Wang J.J."/>
            <person name="Tian J."/>
            <person name="Jiang L."/>
            <person name="Chen Y.H."/>
            <person name="Huang S.X."/>
            <person name="Yin M."/>
            <person name="Zhang J."/>
            <person name="Gao A.L."/>
            <person name="Liu C.X."/>
            <person name="Zhu Z.X."/>
            <person name="Xiang W.S."/>
        </authorList>
    </citation>
    <scope>NUCLEOTIDE SEQUENCE [LARGE SCALE GENOMIC DNA]</scope>
    <source>
        <strain evidence="10 11">BCW-1</strain>
    </source>
</reference>
<dbReference type="EMBL" id="CP002047">
    <property type="protein sequence ID" value="ADI04479.1"/>
    <property type="molecule type" value="Genomic_DNA"/>
</dbReference>
<evidence type="ECO:0000313" key="11">
    <source>
        <dbReference type="Proteomes" id="UP000000377"/>
    </source>
</evidence>
<sequence>MIHCEALRQVRGQQLRDELKSRGITDRPSSWRGLAEEAPAAYRHVGAVVAATEGAGSPESSPG</sequence>
<protein>
    <recommendedName>
        <fullName evidence="2">3'-phosphate/5'-hydroxy nucleic acid ligase</fullName>
        <ecNumber evidence="2">6.5.1.8</ecNumber>
    </recommendedName>
</protein>
<dbReference type="GO" id="GO:0046872">
    <property type="term" value="F:metal ion binding"/>
    <property type="evidence" value="ECO:0007669"/>
    <property type="project" value="UniProtKB-KW"/>
</dbReference>
<dbReference type="Pfam" id="PF01139">
    <property type="entry name" value="RtcB"/>
    <property type="match status" value="1"/>
</dbReference>
<dbReference type="GO" id="GO:0005525">
    <property type="term" value="F:GTP binding"/>
    <property type="evidence" value="ECO:0007669"/>
    <property type="project" value="UniProtKB-KW"/>
</dbReference>
<evidence type="ECO:0000256" key="6">
    <source>
        <dbReference type="ARBA" id="ARBA00022800"/>
    </source>
</evidence>
<gene>
    <name evidence="10" type="ordered locus">SBI_01358</name>
</gene>
<dbReference type="InterPro" id="IPR036025">
    <property type="entry name" value="RtcB-like_sf"/>
</dbReference>
<dbReference type="PATRIC" id="fig|749414.3.peg.1393"/>
<dbReference type="eggNOG" id="COG1690">
    <property type="taxonomic scope" value="Bacteria"/>
</dbReference>
<evidence type="ECO:0000256" key="8">
    <source>
        <dbReference type="ARBA" id="ARBA00023211"/>
    </source>
</evidence>
<dbReference type="GO" id="GO:0042245">
    <property type="term" value="P:RNA repair"/>
    <property type="evidence" value="ECO:0007669"/>
    <property type="project" value="UniProtKB-KW"/>
</dbReference>
<keyword evidence="3" id="KW-0436">Ligase</keyword>
<keyword evidence="7" id="KW-0342">GTP-binding</keyword>
<comment type="catalytic activity">
    <reaction evidence="9">
        <text>a 3'-end 3'-phospho-ribonucleotide-RNA + a 5'-end dephospho-ribonucleoside-RNA + GTP = a ribonucleotidyl-ribonucleotide-RNA + GMP + diphosphate</text>
        <dbReference type="Rhea" id="RHEA:68076"/>
        <dbReference type="Rhea" id="RHEA-COMP:10463"/>
        <dbReference type="Rhea" id="RHEA-COMP:13936"/>
        <dbReference type="Rhea" id="RHEA-COMP:17355"/>
        <dbReference type="ChEBI" id="CHEBI:33019"/>
        <dbReference type="ChEBI" id="CHEBI:37565"/>
        <dbReference type="ChEBI" id="CHEBI:58115"/>
        <dbReference type="ChEBI" id="CHEBI:83062"/>
        <dbReference type="ChEBI" id="CHEBI:138284"/>
        <dbReference type="ChEBI" id="CHEBI:173118"/>
        <dbReference type="EC" id="6.5.1.8"/>
    </reaction>
</comment>
<dbReference type="HOGENOM" id="CLU_2883817_0_0_11"/>
<organism evidence="10 11">
    <name type="scientific">Streptomyces bingchenggensis (strain BCW-1)</name>
    <dbReference type="NCBI Taxonomy" id="749414"/>
    <lineage>
        <taxon>Bacteria</taxon>
        <taxon>Bacillati</taxon>
        <taxon>Actinomycetota</taxon>
        <taxon>Actinomycetes</taxon>
        <taxon>Kitasatosporales</taxon>
        <taxon>Streptomycetaceae</taxon>
        <taxon>Streptomyces</taxon>
    </lineage>
</organism>
<evidence type="ECO:0000256" key="1">
    <source>
        <dbReference type="ARBA" id="ARBA00001936"/>
    </source>
</evidence>
<keyword evidence="8" id="KW-0464">Manganese</keyword>
<evidence type="ECO:0000256" key="3">
    <source>
        <dbReference type="ARBA" id="ARBA00022598"/>
    </source>
</evidence>
<accession>D7CBY4</accession>
<dbReference type="RefSeq" id="WP_014173958.1">
    <property type="nucleotide sequence ID" value="NC_016582.1"/>
</dbReference>
<comment type="cofactor">
    <cofactor evidence="1">
        <name>Mn(2+)</name>
        <dbReference type="ChEBI" id="CHEBI:29035"/>
    </cofactor>
</comment>
<evidence type="ECO:0000256" key="2">
    <source>
        <dbReference type="ARBA" id="ARBA00012726"/>
    </source>
</evidence>
<proteinExistence type="predicted"/>
<evidence type="ECO:0000256" key="5">
    <source>
        <dbReference type="ARBA" id="ARBA00022741"/>
    </source>
</evidence>
<dbReference type="AlphaFoldDB" id="D7CBY4"/>
<dbReference type="Proteomes" id="UP000000377">
    <property type="component" value="Chromosome"/>
</dbReference>
<dbReference type="GO" id="GO:0006396">
    <property type="term" value="P:RNA processing"/>
    <property type="evidence" value="ECO:0007669"/>
    <property type="project" value="InterPro"/>
</dbReference>
<keyword evidence="4" id="KW-0479">Metal-binding</keyword>
<dbReference type="STRING" id="749414.SBI_01358"/>
<dbReference type="GO" id="GO:0170057">
    <property type="term" value="F:RNA ligase (GTP) activity"/>
    <property type="evidence" value="ECO:0007669"/>
    <property type="project" value="UniProtKB-EC"/>
</dbReference>
<name>D7CBY4_STRBB</name>
<evidence type="ECO:0000256" key="9">
    <source>
        <dbReference type="ARBA" id="ARBA00047746"/>
    </source>
</evidence>
<dbReference type="KEGG" id="sbh:SBI_01358"/>
<keyword evidence="6" id="KW-0692">RNA repair</keyword>
<dbReference type="Gene3D" id="3.90.1860.10">
    <property type="entry name" value="tRNA-splicing ligase RtcB"/>
    <property type="match status" value="1"/>
</dbReference>
<dbReference type="InterPro" id="IPR001233">
    <property type="entry name" value="RtcB"/>
</dbReference>
<dbReference type="SUPFAM" id="SSF103365">
    <property type="entry name" value="Hypothetical protein PH1602"/>
    <property type="match status" value="1"/>
</dbReference>
<keyword evidence="5" id="KW-0547">Nucleotide-binding</keyword>
<evidence type="ECO:0000313" key="10">
    <source>
        <dbReference type="EMBL" id="ADI04479.1"/>
    </source>
</evidence>
<evidence type="ECO:0000256" key="7">
    <source>
        <dbReference type="ARBA" id="ARBA00023134"/>
    </source>
</evidence>
<keyword evidence="11" id="KW-1185">Reference proteome</keyword>
<dbReference type="EC" id="6.5.1.8" evidence="2"/>